<organism evidence="1 2">
    <name type="scientific">Rhododendron simsii</name>
    <name type="common">Sims's rhododendron</name>
    <dbReference type="NCBI Taxonomy" id="118357"/>
    <lineage>
        <taxon>Eukaryota</taxon>
        <taxon>Viridiplantae</taxon>
        <taxon>Streptophyta</taxon>
        <taxon>Embryophyta</taxon>
        <taxon>Tracheophyta</taxon>
        <taxon>Spermatophyta</taxon>
        <taxon>Magnoliopsida</taxon>
        <taxon>eudicotyledons</taxon>
        <taxon>Gunneridae</taxon>
        <taxon>Pentapetalae</taxon>
        <taxon>asterids</taxon>
        <taxon>Ericales</taxon>
        <taxon>Ericaceae</taxon>
        <taxon>Ericoideae</taxon>
        <taxon>Rhodoreae</taxon>
        <taxon>Rhododendron</taxon>
    </lineage>
</organism>
<dbReference type="Proteomes" id="UP000626092">
    <property type="component" value="Unassembled WGS sequence"/>
</dbReference>
<name>A0A834G623_RHOSS</name>
<dbReference type="OrthoDB" id="4951845at2759"/>
<dbReference type="GO" id="GO:0006749">
    <property type="term" value="P:glutathione metabolic process"/>
    <property type="evidence" value="ECO:0007669"/>
    <property type="project" value="InterPro"/>
</dbReference>
<evidence type="ECO:0008006" key="3">
    <source>
        <dbReference type="Google" id="ProtNLM"/>
    </source>
</evidence>
<comment type="caution">
    <text evidence="1">The sequence shown here is derived from an EMBL/GenBank/DDBJ whole genome shotgun (WGS) entry which is preliminary data.</text>
</comment>
<dbReference type="AlphaFoldDB" id="A0A834G623"/>
<dbReference type="InterPro" id="IPR045074">
    <property type="entry name" value="GST_C_Tau"/>
</dbReference>
<protein>
    <recommendedName>
        <fullName evidence="3">GST C-terminal domain-containing protein</fullName>
    </recommendedName>
</protein>
<sequence length="164" mass="18417">MTRGVIDCVRLFLEWKRKEEEDWIVLPIQRVDLILKASYPRRKTAHMAIETLEWHLWPTLKGLRNAEGEDAKAAALEQVMEVIMPLEDAFAKCGKGKASFGGDTIGYLDIAFGCFLGWLRVTEKLTDIKILDVSKTPGLFGWAQGCYSGNREACGAYQDVSCQS</sequence>
<proteinExistence type="predicted"/>
<dbReference type="EMBL" id="WJXA01000012">
    <property type="protein sequence ID" value="KAF7124622.1"/>
    <property type="molecule type" value="Genomic_DNA"/>
</dbReference>
<evidence type="ECO:0000313" key="2">
    <source>
        <dbReference type="Proteomes" id="UP000626092"/>
    </source>
</evidence>
<gene>
    <name evidence="1" type="ORF">RHSIM_Rhsim12G0053500</name>
</gene>
<keyword evidence="2" id="KW-1185">Reference proteome</keyword>
<dbReference type="Gene3D" id="1.20.1050.10">
    <property type="match status" value="1"/>
</dbReference>
<dbReference type="InterPro" id="IPR036282">
    <property type="entry name" value="Glutathione-S-Trfase_C_sf"/>
</dbReference>
<reference evidence="1" key="1">
    <citation type="submission" date="2019-11" db="EMBL/GenBank/DDBJ databases">
        <authorList>
            <person name="Liu Y."/>
            <person name="Hou J."/>
            <person name="Li T.-Q."/>
            <person name="Guan C.-H."/>
            <person name="Wu X."/>
            <person name="Wu H.-Z."/>
            <person name="Ling F."/>
            <person name="Zhang R."/>
            <person name="Shi X.-G."/>
            <person name="Ren J.-P."/>
            <person name="Chen E.-F."/>
            <person name="Sun J.-M."/>
        </authorList>
    </citation>
    <scope>NUCLEOTIDE SEQUENCE</scope>
    <source>
        <strain evidence="1">Adult_tree_wgs_1</strain>
        <tissue evidence="1">Leaves</tissue>
    </source>
</reference>
<dbReference type="GO" id="GO:0004364">
    <property type="term" value="F:glutathione transferase activity"/>
    <property type="evidence" value="ECO:0007669"/>
    <property type="project" value="InterPro"/>
</dbReference>
<dbReference type="Pfam" id="PF13410">
    <property type="entry name" value="GST_C_2"/>
    <property type="match status" value="1"/>
</dbReference>
<evidence type="ECO:0000313" key="1">
    <source>
        <dbReference type="EMBL" id="KAF7124622.1"/>
    </source>
</evidence>
<accession>A0A834G623</accession>
<dbReference type="SUPFAM" id="SSF47616">
    <property type="entry name" value="GST C-terminal domain-like"/>
    <property type="match status" value="1"/>
</dbReference>
<dbReference type="CDD" id="cd03185">
    <property type="entry name" value="GST_C_Tau"/>
    <property type="match status" value="1"/>
</dbReference>